<dbReference type="EMBL" id="QSTW01000008">
    <property type="protein sequence ID" value="RGM91441.1"/>
    <property type="molecule type" value="Genomic_DNA"/>
</dbReference>
<dbReference type="RefSeq" id="WP_117701797.1">
    <property type="nucleotide sequence ID" value="NZ_QSTW01000008.1"/>
</dbReference>
<protein>
    <recommendedName>
        <fullName evidence="6">NigD-like C-terminal beta sandwich domain-containing protein</fullName>
    </recommendedName>
</protein>
<organism evidence="4 5">
    <name type="scientific">Phocaeicola plebeius</name>
    <dbReference type="NCBI Taxonomy" id="310297"/>
    <lineage>
        <taxon>Bacteria</taxon>
        <taxon>Pseudomonadati</taxon>
        <taxon>Bacteroidota</taxon>
        <taxon>Bacteroidia</taxon>
        <taxon>Bacteroidales</taxon>
        <taxon>Bacteroidaceae</taxon>
        <taxon>Phocaeicola</taxon>
    </lineage>
</organism>
<evidence type="ECO:0000259" key="3">
    <source>
        <dbReference type="Pfam" id="PF17415"/>
    </source>
</evidence>
<gene>
    <name evidence="4" type="ORF">DXB87_08010</name>
</gene>
<evidence type="ECO:0008006" key="6">
    <source>
        <dbReference type="Google" id="ProtNLM"/>
    </source>
</evidence>
<proteinExistence type="predicted"/>
<dbReference type="InterPro" id="IPR038179">
    <property type="entry name" value="NigD-like_N_sf"/>
</dbReference>
<dbReference type="Pfam" id="PF17415">
    <property type="entry name" value="NigD_C"/>
    <property type="match status" value="1"/>
</dbReference>
<dbReference type="PROSITE" id="PS51257">
    <property type="entry name" value="PROKAR_LIPOPROTEIN"/>
    <property type="match status" value="1"/>
</dbReference>
<keyword evidence="1" id="KW-0732">Signal</keyword>
<evidence type="ECO:0000259" key="2">
    <source>
        <dbReference type="Pfam" id="PF12667"/>
    </source>
</evidence>
<dbReference type="Pfam" id="PF12667">
    <property type="entry name" value="NigD_N"/>
    <property type="match status" value="1"/>
</dbReference>
<evidence type="ECO:0000256" key="1">
    <source>
        <dbReference type="SAM" id="SignalP"/>
    </source>
</evidence>
<dbReference type="InterPro" id="IPR024299">
    <property type="entry name" value="NigD-like_OB_dom"/>
</dbReference>
<comment type="caution">
    <text evidence="4">The sequence shown here is derived from an EMBL/GenBank/DDBJ whole genome shotgun (WGS) entry which is preliminary data.</text>
</comment>
<evidence type="ECO:0000313" key="4">
    <source>
        <dbReference type="EMBL" id="RGM91441.1"/>
    </source>
</evidence>
<dbReference type="Proteomes" id="UP000260814">
    <property type="component" value="Unassembled WGS sequence"/>
</dbReference>
<dbReference type="AlphaFoldDB" id="A0A3E4Z9N4"/>
<feature type="signal peptide" evidence="1">
    <location>
        <begin position="1"/>
        <end position="28"/>
    </location>
</feature>
<dbReference type="Gene3D" id="2.40.50.500">
    <property type="entry name" value="NigD-like N-terminal OB domain"/>
    <property type="match status" value="1"/>
</dbReference>
<reference evidence="4 5" key="1">
    <citation type="submission" date="2018-08" db="EMBL/GenBank/DDBJ databases">
        <title>A genome reference for cultivated species of the human gut microbiota.</title>
        <authorList>
            <person name="Zou Y."/>
            <person name="Xue W."/>
            <person name="Luo G."/>
        </authorList>
    </citation>
    <scope>NUCLEOTIDE SEQUENCE [LARGE SCALE GENOMIC DNA]</scope>
    <source>
        <strain evidence="4 5">OM06-2</strain>
    </source>
</reference>
<evidence type="ECO:0000313" key="5">
    <source>
        <dbReference type="Proteomes" id="UP000260814"/>
    </source>
</evidence>
<dbReference type="Gene3D" id="2.60.40.2370">
    <property type="entry name" value="NigD-like, C-terminal beta sandwich domain"/>
    <property type="match status" value="1"/>
</dbReference>
<name>A0A3E4Z9N4_9BACT</name>
<feature type="domain" description="NigD-like N-terminal OB" evidence="2">
    <location>
        <begin position="44"/>
        <end position="108"/>
    </location>
</feature>
<dbReference type="InterPro" id="IPR035376">
    <property type="entry name" value="NigD_C"/>
</dbReference>
<accession>A0A3E4Z9N4</accession>
<feature type="chain" id="PRO_5017831842" description="NigD-like C-terminal beta sandwich domain-containing protein" evidence="1">
    <location>
        <begin position="29"/>
        <end position="252"/>
    </location>
</feature>
<sequence>MKTQSFIRKGFFILMALCLSMGFQSCLDDDNDDFYLSHYYANALVTVKLSADNTPYLQLDDSTTLRPVNMTTSPFGEKEVRALTNFDFSNEAPQEYDKAVFINWIDSILTKPMAPNLGEEENSQTYGNDPVEILNDWVTIAEDGYLTLRFATRWGNGQPHFVNLISTQNPDNSYEVEFRHNAFGDTEGKMGDALVAFKLDQLPDTQGETVKLKLKWNSFSGEKSAEFDYCTRKATNPDAQEVTSIRNIQKVK</sequence>
<feature type="domain" description="NigD-like C-terminal" evidence="3">
    <location>
        <begin position="119"/>
        <end position="229"/>
    </location>
</feature>
<dbReference type="InterPro" id="IPR038143">
    <property type="entry name" value="NigD-like_C_dom_sf"/>
</dbReference>